<dbReference type="EMBL" id="JBBKAM010000002">
    <property type="protein sequence ID" value="MEJ8643532.1"/>
    <property type="molecule type" value="Genomic_DNA"/>
</dbReference>
<evidence type="ECO:0000313" key="2">
    <source>
        <dbReference type="EMBL" id="MEJ8643532.1"/>
    </source>
</evidence>
<feature type="compositionally biased region" description="Polar residues" evidence="1">
    <location>
        <begin position="35"/>
        <end position="48"/>
    </location>
</feature>
<keyword evidence="3" id="KW-1185">Reference proteome</keyword>
<name>A0ABU8U6M0_9ACTN</name>
<evidence type="ECO:0000313" key="3">
    <source>
        <dbReference type="Proteomes" id="UP001382904"/>
    </source>
</evidence>
<organism evidence="2 3">
    <name type="scientific">Streptomyces caledonius</name>
    <dbReference type="NCBI Taxonomy" id="3134107"/>
    <lineage>
        <taxon>Bacteria</taxon>
        <taxon>Bacillati</taxon>
        <taxon>Actinomycetota</taxon>
        <taxon>Actinomycetes</taxon>
        <taxon>Kitasatosporales</taxon>
        <taxon>Streptomycetaceae</taxon>
        <taxon>Streptomyces</taxon>
    </lineage>
</organism>
<accession>A0ABU8U6M0</accession>
<evidence type="ECO:0000256" key="1">
    <source>
        <dbReference type="SAM" id="MobiDB-lite"/>
    </source>
</evidence>
<gene>
    <name evidence="2" type="ORF">WKI68_23445</name>
</gene>
<reference evidence="2 3" key="1">
    <citation type="submission" date="2024-03" db="EMBL/GenBank/DDBJ databases">
        <title>Novel Streptomyces species of biotechnological and ecological value are a feature of Machair soil.</title>
        <authorList>
            <person name="Prole J.R."/>
            <person name="Goodfellow M."/>
            <person name="Allenby N."/>
            <person name="Ward A.C."/>
        </authorList>
    </citation>
    <scope>NUCLEOTIDE SEQUENCE [LARGE SCALE GENOMIC DNA]</scope>
    <source>
        <strain evidence="2 3">MS1.HAVA.3</strain>
    </source>
</reference>
<dbReference type="Proteomes" id="UP001382904">
    <property type="component" value="Unassembled WGS sequence"/>
</dbReference>
<proteinExistence type="predicted"/>
<feature type="region of interest" description="Disordered" evidence="1">
    <location>
        <begin position="1"/>
        <end position="48"/>
    </location>
</feature>
<sequence length="48" mass="5128">MKTLPSKDGQRVFTYNPRGKSRASDNPGADDSLVTDPSSSCSPTDRPS</sequence>
<comment type="caution">
    <text evidence="2">The sequence shown here is derived from an EMBL/GenBank/DDBJ whole genome shotgun (WGS) entry which is preliminary data.</text>
</comment>
<protein>
    <submittedName>
        <fullName evidence="2">Uncharacterized protein</fullName>
    </submittedName>
</protein>